<dbReference type="EMBL" id="VLJN01000005">
    <property type="protein sequence ID" value="TWG88266.1"/>
    <property type="molecule type" value="Genomic_DNA"/>
</dbReference>
<comment type="caution">
    <text evidence="1">The sequence shown here is derived from an EMBL/GenBank/DDBJ whole genome shotgun (WGS) entry which is preliminary data.</text>
</comment>
<protein>
    <submittedName>
        <fullName evidence="1">Uncharacterized protein</fullName>
    </submittedName>
</protein>
<dbReference type="NCBIfam" id="NF038399">
    <property type="entry name" value="NH_RiPP_Os17"/>
    <property type="match status" value="1"/>
</dbReference>
<gene>
    <name evidence="1" type="ORF">L602_001300000230</name>
</gene>
<dbReference type="Proteomes" id="UP000318141">
    <property type="component" value="Unassembled WGS sequence"/>
</dbReference>
<proteinExistence type="predicted"/>
<organism evidence="1 2">
    <name type="scientific">Cupriavidus gilardii J11</name>
    <dbReference type="NCBI Taxonomy" id="936133"/>
    <lineage>
        <taxon>Bacteria</taxon>
        <taxon>Pseudomonadati</taxon>
        <taxon>Pseudomonadota</taxon>
        <taxon>Betaproteobacteria</taxon>
        <taxon>Burkholderiales</taxon>
        <taxon>Burkholderiaceae</taxon>
        <taxon>Cupriavidus</taxon>
    </lineage>
</organism>
<evidence type="ECO:0000313" key="1">
    <source>
        <dbReference type="EMBL" id="TWG88266.1"/>
    </source>
</evidence>
<accession>A0A562BSR2</accession>
<sequence>MPDLSHVIGQALSDPAFCERLIAAPRETLAQCGIDADAETLDLIRRTDPEALRRLAAAFGRQEAAG</sequence>
<dbReference type="AlphaFoldDB" id="A0A562BSR2"/>
<evidence type="ECO:0000313" key="2">
    <source>
        <dbReference type="Proteomes" id="UP000318141"/>
    </source>
</evidence>
<keyword evidence="2" id="KW-1185">Reference proteome</keyword>
<reference evidence="1 2" key="1">
    <citation type="submission" date="2019-07" db="EMBL/GenBank/DDBJ databases">
        <title>Genome sequencing of lignin-degrading bacterial isolates.</title>
        <authorList>
            <person name="Gladden J."/>
        </authorList>
    </citation>
    <scope>NUCLEOTIDE SEQUENCE [LARGE SCALE GENOMIC DNA]</scope>
    <source>
        <strain evidence="1 2">J11</strain>
    </source>
</reference>
<name>A0A562BSR2_9BURK</name>